<accession>A0A550BTX0</accession>
<sequence length="240" mass="25743">MSAAAAPTNATTTAGGAAIANSSTAAKAAAAQGPEVDVAGLIWHANIVLLALLALLVVLRLPRLFTRLSVTSEWVSGHVFGHRDLPAPRRRAADQYPVSRKPTYDSEKSAYASDDSHTLHTHAQFHIQRLDKGASGSGAPTNYPPHIAGCPRIFRPLVAPFHWRFTAGYSFYQVATCMIWFAVMAYTSFYMSNPFSDPARTGAVAVAQMVWVYAFGTKANPIGLALGIGYEKVNPIAIVL</sequence>
<keyword evidence="1" id="KW-1133">Transmembrane helix</keyword>
<organism evidence="2 3">
    <name type="scientific">Schizophyllum amplum</name>
    <dbReference type="NCBI Taxonomy" id="97359"/>
    <lineage>
        <taxon>Eukaryota</taxon>
        <taxon>Fungi</taxon>
        <taxon>Dikarya</taxon>
        <taxon>Basidiomycota</taxon>
        <taxon>Agaricomycotina</taxon>
        <taxon>Agaricomycetes</taxon>
        <taxon>Agaricomycetidae</taxon>
        <taxon>Agaricales</taxon>
        <taxon>Schizophyllaceae</taxon>
        <taxon>Schizophyllum</taxon>
    </lineage>
</organism>
<evidence type="ECO:0000313" key="2">
    <source>
        <dbReference type="EMBL" id="TRM55974.1"/>
    </source>
</evidence>
<name>A0A550BTX0_9AGAR</name>
<evidence type="ECO:0000313" key="3">
    <source>
        <dbReference type="Proteomes" id="UP000320762"/>
    </source>
</evidence>
<keyword evidence="3" id="KW-1185">Reference proteome</keyword>
<dbReference type="EMBL" id="VDMD01000083">
    <property type="protein sequence ID" value="TRM55974.1"/>
    <property type="molecule type" value="Genomic_DNA"/>
</dbReference>
<dbReference type="STRING" id="97359.A0A550BTX0"/>
<proteinExistence type="predicted"/>
<feature type="transmembrane region" description="Helical" evidence="1">
    <location>
        <begin position="38"/>
        <end position="59"/>
    </location>
</feature>
<feature type="transmembrane region" description="Helical" evidence="1">
    <location>
        <begin position="171"/>
        <end position="191"/>
    </location>
</feature>
<dbReference type="AlphaFoldDB" id="A0A550BTX0"/>
<gene>
    <name evidence="2" type="ORF">BD626DRAFT_541612</name>
</gene>
<comment type="caution">
    <text evidence="2">The sequence shown here is derived from an EMBL/GenBank/DDBJ whole genome shotgun (WGS) entry which is preliminary data.</text>
</comment>
<keyword evidence="1" id="KW-0812">Transmembrane</keyword>
<dbReference type="Proteomes" id="UP000320762">
    <property type="component" value="Unassembled WGS sequence"/>
</dbReference>
<reference evidence="2 3" key="1">
    <citation type="journal article" date="2019" name="New Phytol.">
        <title>Comparative genomics reveals unique wood-decay strategies and fruiting body development in the Schizophyllaceae.</title>
        <authorList>
            <person name="Almasi E."/>
            <person name="Sahu N."/>
            <person name="Krizsan K."/>
            <person name="Balint B."/>
            <person name="Kovacs G.M."/>
            <person name="Kiss B."/>
            <person name="Cseklye J."/>
            <person name="Drula E."/>
            <person name="Henrissat B."/>
            <person name="Nagy I."/>
            <person name="Chovatia M."/>
            <person name="Adam C."/>
            <person name="LaButti K."/>
            <person name="Lipzen A."/>
            <person name="Riley R."/>
            <person name="Grigoriev I.V."/>
            <person name="Nagy L.G."/>
        </authorList>
    </citation>
    <scope>NUCLEOTIDE SEQUENCE [LARGE SCALE GENOMIC DNA]</scope>
    <source>
        <strain evidence="2 3">NL-1724</strain>
    </source>
</reference>
<evidence type="ECO:0000256" key="1">
    <source>
        <dbReference type="SAM" id="Phobius"/>
    </source>
</evidence>
<keyword evidence="1" id="KW-0472">Membrane</keyword>
<dbReference type="OrthoDB" id="17725at2759"/>
<protein>
    <submittedName>
        <fullName evidence="2">Uncharacterized protein</fullName>
    </submittedName>
</protein>